<feature type="compositionally biased region" description="Low complexity" evidence="8">
    <location>
        <begin position="70"/>
        <end position="84"/>
    </location>
</feature>
<protein>
    <recommendedName>
        <fullName evidence="10">Sodium/calcium exchanger membrane region domain-containing protein</fullName>
    </recommendedName>
</protein>
<accession>A0A7U2EPJ3</accession>
<dbReference type="InterPro" id="IPR004713">
    <property type="entry name" value="CaH_exchang"/>
</dbReference>
<keyword evidence="3" id="KW-0813">Transport</keyword>
<dbReference type="InterPro" id="IPR044880">
    <property type="entry name" value="NCX_ion-bd_dom_sf"/>
</dbReference>
<dbReference type="Proteomes" id="UP000663193">
    <property type="component" value="Chromosome 1"/>
</dbReference>
<dbReference type="GO" id="GO:0012505">
    <property type="term" value="C:endomembrane system"/>
    <property type="evidence" value="ECO:0007669"/>
    <property type="project" value="UniProtKB-SubCell"/>
</dbReference>
<evidence type="ECO:0000256" key="2">
    <source>
        <dbReference type="ARBA" id="ARBA00008170"/>
    </source>
</evidence>
<feature type="transmembrane region" description="Helical" evidence="9">
    <location>
        <begin position="317"/>
        <end position="337"/>
    </location>
</feature>
<feature type="transmembrane region" description="Helical" evidence="9">
    <location>
        <begin position="450"/>
        <end position="469"/>
    </location>
</feature>
<evidence type="ECO:0000256" key="5">
    <source>
        <dbReference type="ARBA" id="ARBA00022989"/>
    </source>
</evidence>
<feature type="transmembrane region" description="Helical" evidence="9">
    <location>
        <begin position="489"/>
        <end position="506"/>
    </location>
</feature>
<feature type="transmembrane region" description="Helical" evidence="9">
    <location>
        <begin position="512"/>
        <end position="531"/>
    </location>
</feature>
<evidence type="ECO:0000313" key="12">
    <source>
        <dbReference type="Proteomes" id="UP000663193"/>
    </source>
</evidence>
<organism evidence="11 12">
    <name type="scientific">Phaeosphaeria nodorum (strain SN15 / ATCC MYA-4574 / FGSC 10173)</name>
    <name type="common">Glume blotch fungus</name>
    <name type="synonym">Parastagonospora nodorum</name>
    <dbReference type="NCBI Taxonomy" id="321614"/>
    <lineage>
        <taxon>Eukaryota</taxon>
        <taxon>Fungi</taxon>
        <taxon>Dikarya</taxon>
        <taxon>Ascomycota</taxon>
        <taxon>Pezizomycotina</taxon>
        <taxon>Dothideomycetes</taxon>
        <taxon>Pleosporomycetidae</taxon>
        <taxon>Pleosporales</taxon>
        <taxon>Pleosporineae</taxon>
        <taxon>Phaeosphaeriaceae</taxon>
        <taxon>Parastagonospora</taxon>
    </lineage>
</organism>
<proteinExistence type="inferred from homology"/>
<dbReference type="PANTHER" id="PTHR31503">
    <property type="entry name" value="VACUOLAR CALCIUM ION TRANSPORTER"/>
    <property type="match status" value="1"/>
</dbReference>
<name>A0A7U2EPJ3_PHANO</name>
<comment type="similarity">
    <text evidence="2">Belongs to the Ca(2+):cation antiporter (CaCA) (TC 2.A.19) family.</text>
</comment>
<dbReference type="InterPro" id="IPR004837">
    <property type="entry name" value="NaCa_Exmemb"/>
</dbReference>
<feature type="region of interest" description="Disordered" evidence="8">
    <location>
        <begin position="46"/>
        <end position="99"/>
    </location>
</feature>
<evidence type="ECO:0000256" key="8">
    <source>
        <dbReference type="SAM" id="MobiDB-lite"/>
    </source>
</evidence>
<dbReference type="Gene3D" id="1.20.1420.30">
    <property type="entry name" value="NCX, central ion-binding region"/>
    <property type="match status" value="1"/>
</dbReference>
<dbReference type="Pfam" id="PF01699">
    <property type="entry name" value="Na_Ca_ex"/>
    <property type="match status" value="2"/>
</dbReference>
<feature type="domain" description="Sodium/calcium exchanger membrane region" evidence="10">
    <location>
        <begin position="415"/>
        <end position="538"/>
    </location>
</feature>
<keyword evidence="5 9" id="KW-1133">Transmembrane helix</keyword>
<dbReference type="EMBL" id="CP069023">
    <property type="protein sequence ID" value="QRC90621.1"/>
    <property type="molecule type" value="Genomic_DNA"/>
</dbReference>
<feature type="transmembrane region" description="Helical" evidence="9">
    <location>
        <begin position="185"/>
        <end position="209"/>
    </location>
</feature>
<feature type="compositionally biased region" description="Basic residues" evidence="8">
    <location>
        <begin position="1"/>
        <end position="12"/>
    </location>
</feature>
<evidence type="ECO:0000256" key="4">
    <source>
        <dbReference type="ARBA" id="ARBA00022692"/>
    </source>
</evidence>
<feature type="domain" description="Sodium/calcium exchanger membrane region" evidence="10">
    <location>
        <begin position="186"/>
        <end position="339"/>
    </location>
</feature>
<gene>
    <name evidence="11" type="ORF">JI435_425750</name>
</gene>
<dbReference type="AlphaFoldDB" id="A0A7U2EPJ3"/>
<evidence type="ECO:0000256" key="9">
    <source>
        <dbReference type="SAM" id="Phobius"/>
    </source>
</evidence>
<feature type="compositionally biased region" description="Basic and acidic residues" evidence="8">
    <location>
        <begin position="85"/>
        <end position="99"/>
    </location>
</feature>
<evidence type="ECO:0000256" key="6">
    <source>
        <dbReference type="ARBA" id="ARBA00023065"/>
    </source>
</evidence>
<evidence type="ECO:0000259" key="10">
    <source>
        <dbReference type="Pfam" id="PF01699"/>
    </source>
</evidence>
<reference evidence="12" key="1">
    <citation type="journal article" date="2021" name="BMC Genomics">
        <title>Chromosome-level genome assembly and manually-curated proteome of model necrotroph Parastagonospora nodorum Sn15 reveals a genome-wide trove of candidate effector homologs, and redundancy of virulence-related functions within an accessory chromosome.</title>
        <authorList>
            <person name="Bertazzoni S."/>
            <person name="Jones D.A.B."/>
            <person name="Phan H.T."/>
            <person name="Tan K.-C."/>
            <person name="Hane J.K."/>
        </authorList>
    </citation>
    <scope>NUCLEOTIDE SEQUENCE [LARGE SCALE GENOMIC DNA]</scope>
    <source>
        <strain evidence="12">SN15 / ATCC MYA-4574 / FGSC 10173)</strain>
    </source>
</reference>
<evidence type="ECO:0000256" key="1">
    <source>
        <dbReference type="ARBA" id="ARBA00004127"/>
    </source>
</evidence>
<dbReference type="PANTHER" id="PTHR31503:SF20">
    <property type="entry name" value="CA(2+)_H(+) EXCHANGER, PUTATIVE (EUROFUNG)-RELATED"/>
    <property type="match status" value="1"/>
</dbReference>
<feature type="transmembrane region" description="Helical" evidence="9">
    <location>
        <begin position="284"/>
        <end position="305"/>
    </location>
</feature>
<feature type="transmembrane region" description="Helical" evidence="9">
    <location>
        <begin position="221"/>
        <end position="240"/>
    </location>
</feature>
<keyword evidence="12" id="KW-1185">Reference proteome</keyword>
<evidence type="ECO:0000313" key="11">
    <source>
        <dbReference type="EMBL" id="QRC90621.1"/>
    </source>
</evidence>
<evidence type="ECO:0000256" key="3">
    <source>
        <dbReference type="ARBA" id="ARBA00022448"/>
    </source>
</evidence>
<feature type="region of interest" description="Disordered" evidence="8">
    <location>
        <begin position="1"/>
        <end position="34"/>
    </location>
</feature>
<dbReference type="GO" id="GO:0015369">
    <property type="term" value="F:calcium:proton antiporter activity"/>
    <property type="evidence" value="ECO:0007669"/>
    <property type="project" value="UniProtKB-ARBA"/>
</dbReference>
<dbReference type="OrthoDB" id="1699231at2759"/>
<feature type="transmembrane region" description="Helical" evidence="9">
    <location>
        <begin position="252"/>
        <end position="272"/>
    </location>
</feature>
<dbReference type="VEuPathDB" id="FungiDB:JI435_425750"/>
<dbReference type="GO" id="GO:0005774">
    <property type="term" value="C:vacuolar membrane"/>
    <property type="evidence" value="ECO:0007669"/>
    <property type="project" value="UniProtKB-ARBA"/>
</dbReference>
<evidence type="ECO:0000256" key="7">
    <source>
        <dbReference type="ARBA" id="ARBA00023136"/>
    </source>
</evidence>
<keyword evidence="7 9" id="KW-0472">Membrane</keyword>
<comment type="subcellular location">
    <subcellularLocation>
        <location evidence="1">Endomembrane system</location>
        <topology evidence="1">Multi-pass membrane protein</topology>
    </subcellularLocation>
</comment>
<keyword evidence="4 9" id="KW-0812">Transmembrane</keyword>
<feature type="transmembrane region" description="Helical" evidence="9">
    <location>
        <begin position="152"/>
        <end position="179"/>
    </location>
</feature>
<feature type="transmembrane region" description="Helical" evidence="9">
    <location>
        <begin position="410"/>
        <end position="430"/>
    </location>
</feature>
<sequence>MHSVRRAAHRAASHASQHEHGTVMNYNPFARTRSRNNGELDAETAANEISSDQSHERPTRADTAPAILETPSSMPTFTSPFSGPDDSHKHVPQESDHLPVRPGIETIKKRQKIKSFLKEDKAQNSALNLGDLEPEERRMQRKKLSLRRRIPVGAQIGFLLFYNYIATILLPCIPAGFAVNYIHTNAVAVFCINFAAIIPSATALSAALNDLSIRSGDKVSALLNQTFGNTVQLILSILLLKSHQVSVLKLSLLGTILSNLLLTTGASFLLGGIYRMEQFFNVRVAQMVSMLLLLAVASLIIPSAARLLTNTTPEGVLAQSRGISVVVLISYLLWLLFTLKSHRSQFEAPSQKVAKRPSRRLPEGAASRSIVAVGAGTAAASGGSVNFRSVFAAVEGDNDSDEEPFEECSLSLPGAIVTLIVSVVLVAFNTQFATDSIQALLQRRKVSQTFLSLIILPLLSNDPMAVNMAMQDKMDISLSLALERCMQTCLMVVPLTVLLAWCMGVNEMDLDFDGFSIATLFVSIIIVTYVVQEGKSNW</sequence>
<keyword evidence="6" id="KW-0406">Ion transport</keyword>